<dbReference type="Gene3D" id="3.90.1720.10">
    <property type="entry name" value="endopeptidase domain like (from Nostoc punctiforme)"/>
    <property type="match status" value="1"/>
</dbReference>
<proteinExistence type="predicted"/>
<dbReference type="SMART" id="SM00696">
    <property type="entry name" value="DM9"/>
    <property type="match status" value="2"/>
</dbReference>
<dbReference type="AlphaFoldDB" id="A0A507FC83"/>
<dbReference type="Pfam" id="PF11901">
    <property type="entry name" value="DM9"/>
    <property type="match status" value="1"/>
</dbReference>
<dbReference type="Proteomes" id="UP000320333">
    <property type="component" value="Unassembled WGS sequence"/>
</dbReference>
<dbReference type="OrthoDB" id="2142040at2759"/>
<keyword evidence="2" id="KW-1185">Reference proteome</keyword>
<dbReference type="PANTHER" id="PTHR31649">
    <property type="entry name" value="AGAP009604-PA"/>
    <property type="match status" value="1"/>
</dbReference>
<evidence type="ECO:0000313" key="1">
    <source>
        <dbReference type="EMBL" id="TPX73893.1"/>
    </source>
</evidence>
<dbReference type="PANTHER" id="PTHR31649:SF1">
    <property type="entry name" value="FARNESOIC ACID O-METHYL TRANSFERASE DOMAIN-CONTAINING PROTEIN"/>
    <property type="match status" value="1"/>
</dbReference>
<evidence type="ECO:0000313" key="2">
    <source>
        <dbReference type="Proteomes" id="UP000320333"/>
    </source>
</evidence>
<name>A0A507FC83_9FUNG</name>
<reference evidence="1 2" key="1">
    <citation type="journal article" date="2019" name="Sci. Rep.">
        <title>Comparative genomics of chytrid fungi reveal insights into the obligate biotrophic and pathogenic lifestyle of Synchytrium endobioticum.</title>
        <authorList>
            <person name="van de Vossenberg B.T.L.H."/>
            <person name="Warris S."/>
            <person name="Nguyen H.D.T."/>
            <person name="van Gent-Pelzer M.P.E."/>
            <person name="Joly D.L."/>
            <person name="van de Geest H.C."/>
            <person name="Bonants P.J.M."/>
            <person name="Smith D.S."/>
            <person name="Levesque C.A."/>
            <person name="van der Lee T.A.J."/>
        </authorList>
    </citation>
    <scope>NUCLEOTIDE SEQUENCE [LARGE SCALE GENOMIC DNA]</scope>
    <source>
        <strain evidence="1 2">CBS 675.73</strain>
    </source>
</reference>
<sequence>MIASVIGKVAAFFCPKEKDLPDVPMESDYVLKPFDVVLFAGTDPVANFIKRVTLHEVVPNVNLPFTELWTHSGILVDKTVLPLDCLEEGKLYIYESVFSGRVAGYVYSRILPVDHVVPKRGYHLGPQLRDFNAVVDEGTANVGICRLSDKNRQWIQRVMAQNPRFLLDLYNFYHNFSYPVKNILPVLAAASDKLYHDLEKFDNFVALFFNDTQQSPKSQRIFCSELVATLFCAFGLPTFVQMKPNRFTPLELEVAPEMERKILYAKVNRVSNLRLGNRLRTGNFLTDEQMLMKSLSLHDQWVSMPPGGGVPRFADPAGSDPDGTPLYIARCRIGNSFYLGKIGANWKNPVVTYLNREVSINFGHDVLVDLHGMEWLDDKGGHVPEVGAVKAGMDEDGEFLYIARGVVGGLTPVQAGLVKLVGATDRIPDRKGLAPGAVSPEMKGAVIPNEGKVVKVSEYQVLCYKAG</sequence>
<dbReference type="EMBL" id="QEAP01000158">
    <property type="protein sequence ID" value="TPX73893.1"/>
    <property type="molecule type" value="Genomic_DNA"/>
</dbReference>
<organism evidence="1 2">
    <name type="scientific">Chytriomyces confervae</name>
    <dbReference type="NCBI Taxonomy" id="246404"/>
    <lineage>
        <taxon>Eukaryota</taxon>
        <taxon>Fungi</taxon>
        <taxon>Fungi incertae sedis</taxon>
        <taxon>Chytridiomycota</taxon>
        <taxon>Chytridiomycota incertae sedis</taxon>
        <taxon>Chytridiomycetes</taxon>
        <taxon>Chytridiales</taxon>
        <taxon>Chytriomycetaceae</taxon>
        <taxon>Chytriomyces</taxon>
    </lineage>
</organism>
<dbReference type="SUPFAM" id="SSF54001">
    <property type="entry name" value="Cysteine proteinases"/>
    <property type="match status" value="1"/>
</dbReference>
<dbReference type="InterPro" id="IPR038765">
    <property type="entry name" value="Papain-like_cys_pep_sf"/>
</dbReference>
<gene>
    <name evidence="1" type="ORF">CcCBS67573_g04842</name>
</gene>
<accession>A0A507FC83</accession>
<dbReference type="InterPro" id="IPR006616">
    <property type="entry name" value="DM9_repeat"/>
</dbReference>
<comment type="caution">
    <text evidence="1">The sequence shown here is derived from an EMBL/GenBank/DDBJ whole genome shotgun (WGS) entry which is preliminary data.</text>
</comment>
<protein>
    <submittedName>
        <fullName evidence="1">Uncharacterized protein</fullName>
    </submittedName>
</protein>